<gene>
    <name evidence="1" type="ORF">BDV98DRAFT_640490</name>
</gene>
<dbReference type="AlphaFoldDB" id="A0A5C3Q205"/>
<accession>A0A5C3Q205</accession>
<evidence type="ECO:0000313" key="1">
    <source>
        <dbReference type="EMBL" id="TFK95851.1"/>
    </source>
</evidence>
<protein>
    <submittedName>
        <fullName evidence="1">Uncharacterized protein</fullName>
    </submittedName>
</protein>
<reference evidence="1 2" key="1">
    <citation type="journal article" date="2019" name="Nat. Ecol. Evol.">
        <title>Megaphylogeny resolves global patterns of mushroom evolution.</title>
        <authorList>
            <person name="Varga T."/>
            <person name="Krizsan K."/>
            <person name="Foldi C."/>
            <person name="Dima B."/>
            <person name="Sanchez-Garcia M."/>
            <person name="Sanchez-Ramirez S."/>
            <person name="Szollosi G.J."/>
            <person name="Szarkandi J.G."/>
            <person name="Papp V."/>
            <person name="Albert L."/>
            <person name="Andreopoulos W."/>
            <person name="Angelini C."/>
            <person name="Antonin V."/>
            <person name="Barry K.W."/>
            <person name="Bougher N.L."/>
            <person name="Buchanan P."/>
            <person name="Buyck B."/>
            <person name="Bense V."/>
            <person name="Catcheside P."/>
            <person name="Chovatia M."/>
            <person name="Cooper J."/>
            <person name="Damon W."/>
            <person name="Desjardin D."/>
            <person name="Finy P."/>
            <person name="Geml J."/>
            <person name="Haridas S."/>
            <person name="Hughes K."/>
            <person name="Justo A."/>
            <person name="Karasinski D."/>
            <person name="Kautmanova I."/>
            <person name="Kiss B."/>
            <person name="Kocsube S."/>
            <person name="Kotiranta H."/>
            <person name="LaButti K.M."/>
            <person name="Lechner B.E."/>
            <person name="Liimatainen K."/>
            <person name="Lipzen A."/>
            <person name="Lukacs Z."/>
            <person name="Mihaltcheva S."/>
            <person name="Morgado L.N."/>
            <person name="Niskanen T."/>
            <person name="Noordeloos M.E."/>
            <person name="Ohm R.A."/>
            <person name="Ortiz-Santana B."/>
            <person name="Ovrebo C."/>
            <person name="Racz N."/>
            <person name="Riley R."/>
            <person name="Savchenko A."/>
            <person name="Shiryaev A."/>
            <person name="Soop K."/>
            <person name="Spirin V."/>
            <person name="Szebenyi C."/>
            <person name="Tomsovsky M."/>
            <person name="Tulloss R.E."/>
            <person name="Uehling J."/>
            <person name="Grigoriev I.V."/>
            <person name="Vagvolgyi C."/>
            <person name="Papp T."/>
            <person name="Martin F.M."/>
            <person name="Miettinen O."/>
            <person name="Hibbett D.S."/>
            <person name="Nagy L.G."/>
        </authorList>
    </citation>
    <scope>NUCLEOTIDE SEQUENCE [LARGE SCALE GENOMIC DNA]</scope>
    <source>
        <strain evidence="1 2">CBS 309.79</strain>
    </source>
</reference>
<evidence type="ECO:0000313" key="2">
    <source>
        <dbReference type="Proteomes" id="UP000305067"/>
    </source>
</evidence>
<dbReference type="EMBL" id="ML178873">
    <property type="protein sequence ID" value="TFK95851.1"/>
    <property type="molecule type" value="Genomic_DNA"/>
</dbReference>
<keyword evidence="2" id="KW-1185">Reference proteome</keyword>
<sequence>MEDVYELCISDRAHLITPGILEKDVVFDDHGLVVRIPELRVCHGTGTSSANLQDLRRVETTPSLEWTMEVLKQEATVCLAMLGEGITDHQTDQITRQILIATVPEANTSGALKNKTTPDLLQKLNARLKQNFDSHEDIDLNSIPTGHEEVIGHTHRPQLDEDRFTTAHRISDSQILVECSSHELAESIQLDKDLRDNLLLIFLASTSFERSSSIIIKPKIHTVMARWVLVTFQNTQEDMVTFQNTQEDMVTFQNAQEDMVTFQNAQEDIKQLSIDNQTASSNKDSFDLKASNYRWRKTSRNRSDASKVKTSVILQEIAVIGLRVVRYCRTRRRWVTKRPRKQKSRVAHDVSRTRTCALEEEQISNLSQ</sequence>
<dbReference type="Proteomes" id="UP000305067">
    <property type="component" value="Unassembled WGS sequence"/>
</dbReference>
<proteinExistence type="predicted"/>
<organism evidence="1 2">
    <name type="scientific">Pterulicium gracile</name>
    <dbReference type="NCBI Taxonomy" id="1884261"/>
    <lineage>
        <taxon>Eukaryota</taxon>
        <taxon>Fungi</taxon>
        <taxon>Dikarya</taxon>
        <taxon>Basidiomycota</taxon>
        <taxon>Agaricomycotina</taxon>
        <taxon>Agaricomycetes</taxon>
        <taxon>Agaricomycetidae</taxon>
        <taxon>Agaricales</taxon>
        <taxon>Pleurotineae</taxon>
        <taxon>Pterulaceae</taxon>
        <taxon>Pterulicium</taxon>
    </lineage>
</organism>
<name>A0A5C3Q205_9AGAR</name>